<evidence type="ECO:0000313" key="2">
    <source>
        <dbReference type="EMBL" id="KKO01436.1"/>
    </source>
</evidence>
<evidence type="ECO:0000256" key="1">
    <source>
        <dbReference type="SAM" id="Phobius"/>
    </source>
</evidence>
<accession>A0A0F9V875</accession>
<comment type="caution">
    <text evidence="2">The sequence shown here is derived from an EMBL/GenBank/DDBJ whole genome shotgun (WGS) entry which is preliminary data.</text>
</comment>
<feature type="transmembrane region" description="Helical" evidence="1">
    <location>
        <begin position="33"/>
        <end position="55"/>
    </location>
</feature>
<gene>
    <name evidence="2" type="ORF">LCGC14_0116470</name>
</gene>
<dbReference type="AlphaFoldDB" id="A0A0F9V875"/>
<sequence>MQYYGLAALMVGLALLLVVLVLRFGWRMDWLLGWLKGCCLMLMVGFGVALIFAAWDLQQFKSVETALPVAILELEEIGPQRFEASLLVDGVTSRIELEGDLWELNAQVLRWSGFAQALGLADGYRLNKLAGRYLALEQQRDRSLTAVSTLHETPRWRDFWCWLDQLNNPMLVEADAFSLRFMPMVQGARFAVEIGSTGLTPIPLNPVAAKALKRFE</sequence>
<organism evidence="2">
    <name type="scientific">marine sediment metagenome</name>
    <dbReference type="NCBI Taxonomy" id="412755"/>
    <lineage>
        <taxon>unclassified sequences</taxon>
        <taxon>metagenomes</taxon>
        <taxon>ecological metagenomes</taxon>
    </lineage>
</organism>
<keyword evidence="1" id="KW-0812">Transmembrane</keyword>
<protein>
    <recommendedName>
        <fullName evidence="3">Cation/multidrug efflux pump</fullName>
    </recommendedName>
</protein>
<reference evidence="2" key="1">
    <citation type="journal article" date="2015" name="Nature">
        <title>Complex archaea that bridge the gap between prokaryotes and eukaryotes.</title>
        <authorList>
            <person name="Spang A."/>
            <person name="Saw J.H."/>
            <person name="Jorgensen S.L."/>
            <person name="Zaremba-Niedzwiedzka K."/>
            <person name="Martijn J."/>
            <person name="Lind A.E."/>
            <person name="van Eijk R."/>
            <person name="Schleper C."/>
            <person name="Guy L."/>
            <person name="Ettema T.J."/>
        </authorList>
    </citation>
    <scope>NUCLEOTIDE SEQUENCE</scope>
</reference>
<dbReference type="EMBL" id="LAZR01000035">
    <property type="protein sequence ID" value="KKO01436.1"/>
    <property type="molecule type" value="Genomic_DNA"/>
</dbReference>
<keyword evidence="1" id="KW-0472">Membrane</keyword>
<feature type="transmembrane region" description="Helical" evidence="1">
    <location>
        <begin position="6"/>
        <end position="26"/>
    </location>
</feature>
<keyword evidence="1" id="KW-1133">Transmembrane helix</keyword>
<proteinExistence type="predicted"/>
<evidence type="ECO:0008006" key="3">
    <source>
        <dbReference type="Google" id="ProtNLM"/>
    </source>
</evidence>
<name>A0A0F9V875_9ZZZZ</name>